<keyword evidence="2" id="KW-0732">Signal</keyword>
<evidence type="ECO:0000313" key="4">
    <source>
        <dbReference type="Proteomes" id="UP001177080"/>
    </source>
</evidence>
<keyword evidence="1" id="KW-0175">Coiled coil</keyword>
<accession>A0ABT8XM42</accession>
<evidence type="ECO:0000313" key="3">
    <source>
        <dbReference type="EMBL" id="MDO6124812.1"/>
    </source>
</evidence>
<reference evidence="3" key="1">
    <citation type="submission" date="2022-04" db="EMBL/GenBank/DDBJ databases">
        <title>Shinella lacus sp. nov., a novel member of the genus Shinella from water.</title>
        <authorList>
            <person name="Deng Y."/>
        </authorList>
    </citation>
    <scope>NUCLEOTIDE SEQUENCE</scope>
    <source>
        <strain evidence="3">JCM 31239</strain>
    </source>
</reference>
<feature type="chain" id="PRO_5045133965" evidence="2">
    <location>
        <begin position="27"/>
        <end position="337"/>
    </location>
</feature>
<name>A0ABT8XM42_9HYPH</name>
<keyword evidence="4" id="KW-1185">Reference proteome</keyword>
<sequence length="337" mass="35671">MSGLLSRRTMLSTMIAAPVLSGPVAASDPKVIIRVLTAHPAAFSLASILARNSAITVEAIQPAKLPATRLASYLAGRGKTTLEAAATNADAVITFRSFWPEDPLYPHARRSNIRIVEIDAGRPLDGALNGIAIAEPSDDGAIYAALDLAPMPATGEGSAPWLAPSSLGRMADVLAADLSRLDPSSAKAIAANVAALKQRLLVLKAEADTALAEADDLSAIALSPHFAYLAADLGIDLRASITAAPNEWTAERITRLADWLKANDVSVVLLDTQPEPALVDALKEYRLVRLSIVEGEEPDIVAAVERNIGALRAAFRYHKPSRSGCRIPYTPSLICHR</sequence>
<organism evidence="3 4">
    <name type="scientific">Shinella curvata</name>
    <dbReference type="NCBI Taxonomy" id="1817964"/>
    <lineage>
        <taxon>Bacteria</taxon>
        <taxon>Pseudomonadati</taxon>
        <taxon>Pseudomonadota</taxon>
        <taxon>Alphaproteobacteria</taxon>
        <taxon>Hyphomicrobiales</taxon>
        <taxon>Rhizobiaceae</taxon>
        <taxon>Shinella</taxon>
    </lineage>
</organism>
<dbReference type="InterPro" id="IPR050492">
    <property type="entry name" value="Bact_metal-bind_prot9"/>
</dbReference>
<gene>
    <name evidence="3" type="ORF">GB928_026875</name>
</gene>
<dbReference type="Pfam" id="PF01297">
    <property type="entry name" value="ZnuA"/>
    <property type="match status" value="1"/>
</dbReference>
<dbReference type="SUPFAM" id="SSF53807">
    <property type="entry name" value="Helical backbone' metal receptor"/>
    <property type="match status" value="1"/>
</dbReference>
<dbReference type="PANTHER" id="PTHR42953:SF4">
    <property type="entry name" value="METAL ABC TRANSPORTER SUBSTRATE-BINDING PROTEIN"/>
    <property type="match status" value="1"/>
</dbReference>
<feature type="coiled-coil region" evidence="1">
    <location>
        <begin position="186"/>
        <end position="213"/>
    </location>
</feature>
<proteinExistence type="predicted"/>
<evidence type="ECO:0000256" key="2">
    <source>
        <dbReference type="SAM" id="SignalP"/>
    </source>
</evidence>
<dbReference type="PANTHER" id="PTHR42953">
    <property type="entry name" value="HIGH-AFFINITY ZINC UPTAKE SYSTEM PROTEIN ZNUA-RELATED"/>
    <property type="match status" value="1"/>
</dbReference>
<evidence type="ECO:0000256" key="1">
    <source>
        <dbReference type="SAM" id="Coils"/>
    </source>
</evidence>
<dbReference type="RefSeq" id="WP_244762722.1">
    <property type="nucleotide sequence ID" value="NZ_JALJCJ010000006.1"/>
</dbReference>
<dbReference type="Proteomes" id="UP001177080">
    <property type="component" value="Unassembled WGS sequence"/>
</dbReference>
<feature type="signal peptide" evidence="2">
    <location>
        <begin position="1"/>
        <end position="26"/>
    </location>
</feature>
<dbReference type="EMBL" id="WHSC02000016">
    <property type="protein sequence ID" value="MDO6124812.1"/>
    <property type="molecule type" value="Genomic_DNA"/>
</dbReference>
<dbReference type="InterPro" id="IPR006127">
    <property type="entry name" value="ZnuA-like"/>
</dbReference>
<comment type="caution">
    <text evidence="3">The sequence shown here is derived from an EMBL/GenBank/DDBJ whole genome shotgun (WGS) entry which is preliminary data.</text>
</comment>
<protein>
    <submittedName>
        <fullName evidence="3">Zinc ABC transporter substrate-binding protein</fullName>
    </submittedName>
</protein>
<dbReference type="Gene3D" id="3.40.50.1980">
    <property type="entry name" value="Nitrogenase molybdenum iron protein domain"/>
    <property type="match status" value="2"/>
</dbReference>